<feature type="domain" description="PPM-type phosphatase" evidence="17">
    <location>
        <begin position="568"/>
        <end position="788"/>
    </location>
</feature>
<evidence type="ECO:0000256" key="4">
    <source>
        <dbReference type="ARBA" id="ARBA00022679"/>
    </source>
</evidence>
<dbReference type="InterPro" id="IPR052016">
    <property type="entry name" value="Bact_Sigma-Reg"/>
</dbReference>
<dbReference type="InterPro" id="IPR001932">
    <property type="entry name" value="PPM-type_phosphatase-like_dom"/>
</dbReference>
<dbReference type="Gene3D" id="3.30.565.10">
    <property type="entry name" value="Histidine kinase-like ATPase, C-terminal domain"/>
    <property type="match status" value="1"/>
</dbReference>
<comment type="caution">
    <text evidence="18">The sequence shown here is derived from an EMBL/GenBank/DDBJ whole genome shotgun (WGS) entry which is preliminary data.</text>
</comment>
<evidence type="ECO:0000256" key="13">
    <source>
        <dbReference type="SAM" id="MobiDB-lite"/>
    </source>
</evidence>
<keyword evidence="4" id="KW-0808">Transferase</keyword>
<gene>
    <name evidence="18" type="ORF">ABT188_30785</name>
</gene>
<evidence type="ECO:0000256" key="12">
    <source>
        <dbReference type="ARBA" id="ARBA00023136"/>
    </source>
</evidence>
<dbReference type="Pfam" id="PF07228">
    <property type="entry name" value="SpoIIE"/>
    <property type="match status" value="1"/>
</dbReference>
<evidence type="ECO:0000313" key="18">
    <source>
        <dbReference type="EMBL" id="MER6168896.1"/>
    </source>
</evidence>
<feature type="transmembrane region" description="Helical" evidence="14">
    <location>
        <begin position="57"/>
        <end position="79"/>
    </location>
</feature>
<evidence type="ECO:0000259" key="17">
    <source>
        <dbReference type="SMART" id="SM00331"/>
    </source>
</evidence>
<evidence type="ECO:0000259" key="16">
    <source>
        <dbReference type="SMART" id="SM00091"/>
    </source>
</evidence>
<dbReference type="InterPro" id="IPR000014">
    <property type="entry name" value="PAS"/>
</dbReference>
<keyword evidence="12 14" id="KW-0472">Membrane</keyword>
<dbReference type="RefSeq" id="WP_352150137.1">
    <property type="nucleotide sequence ID" value="NZ_JBEOZY010000051.1"/>
</dbReference>
<feature type="domain" description="GAF" evidence="15">
    <location>
        <begin position="406"/>
        <end position="550"/>
    </location>
</feature>
<reference evidence="18 19" key="1">
    <citation type="submission" date="2024-06" db="EMBL/GenBank/DDBJ databases">
        <title>The Natural Products Discovery Center: Release of the First 8490 Sequenced Strains for Exploring Actinobacteria Biosynthetic Diversity.</title>
        <authorList>
            <person name="Kalkreuter E."/>
            <person name="Kautsar S.A."/>
            <person name="Yang D."/>
            <person name="Bader C.D."/>
            <person name="Teijaro C.N."/>
            <person name="Fluegel L."/>
            <person name="Davis C.M."/>
            <person name="Simpson J.R."/>
            <person name="Lauterbach L."/>
            <person name="Steele A.D."/>
            <person name="Gui C."/>
            <person name="Meng S."/>
            <person name="Li G."/>
            <person name="Viehrig K."/>
            <person name="Ye F."/>
            <person name="Su P."/>
            <person name="Kiefer A.F."/>
            <person name="Nichols A."/>
            <person name="Cepeda A.J."/>
            <person name="Yan W."/>
            <person name="Fan B."/>
            <person name="Jiang Y."/>
            <person name="Adhikari A."/>
            <person name="Zheng C.-J."/>
            <person name="Schuster L."/>
            <person name="Cowan T.M."/>
            <person name="Smanski M.J."/>
            <person name="Chevrette M.G."/>
            <person name="De Carvalho L.P.S."/>
            <person name="Shen B."/>
        </authorList>
    </citation>
    <scope>NUCLEOTIDE SEQUENCE [LARGE SCALE GENOMIC DNA]</scope>
    <source>
        <strain evidence="18 19">NPDC001615</strain>
    </source>
</reference>
<dbReference type="SUPFAM" id="SSF55874">
    <property type="entry name" value="ATPase domain of HSP90 chaperone/DNA topoisomerase II/histidine kinase"/>
    <property type="match status" value="1"/>
</dbReference>
<dbReference type="InterPro" id="IPR033463">
    <property type="entry name" value="sCache_3"/>
</dbReference>
<evidence type="ECO:0000256" key="3">
    <source>
        <dbReference type="ARBA" id="ARBA00022553"/>
    </source>
</evidence>
<dbReference type="Proteomes" id="UP001496720">
    <property type="component" value="Unassembled WGS sequence"/>
</dbReference>
<dbReference type="EMBL" id="JBEOZY010000051">
    <property type="protein sequence ID" value="MER6168896.1"/>
    <property type="molecule type" value="Genomic_DNA"/>
</dbReference>
<keyword evidence="10 14" id="KW-1133">Transmembrane helix</keyword>
<dbReference type="Gene3D" id="3.30.450.20">
    <property type="entry name" value="PAS domain"/>
    <property type="match status" value="2"/>
</dbReference>
<evidence type="ECO:0000256" key="2">
    <source>
        <dbReference type="ARBA" id="ARBA00022475"/>
    </source>
</evidence>
<evidence type="ECO:0000256" key="6">
    <source>
        <dbReference type="ARBA" id="ARBA00022741"/>
    </source>
</evidence>
<dbReference type="Pfam" id="PF17203">
    <property type="entry name" value="sCache_3_2"/>
    <property type="match status" value="1"/>
</dbReference>
<dbReference type="SUPFAM" id="SSF81606">
    <property type="entry name" value="PP2C-like"/>
    <property type="match status" value="1"/>
</dbReference>
<dbReference type="SUPFAM" id="SSF55781">
    <property type="entry name" value="GAF domain-like"/>
    <property type="match status" value="1"/>
</dbReference>
<keyword evidence="7" id="KW-0418">Kinase</keyword>
<dbReference type="InterPro" id="IPR029151">
    <property type="entry name" value="Sensor-like_sf"/>
</dbReference>
<dbReference type="InterPro" id="IPR029016">
    <property type="entry name" value="GAF-like_dom_sf"/>
</dbReference>
<proteinExistence type="predicted"/>
<dbReference type="InterPro" id="IPR003018">
    <property type="entry name" value="GAF"/>
</dbReference>
<evidence type="ECO:0000256" key="10">
    <source>
        <dbReference type="ARBA" id="ARBA00022989"/>
    </source>
</evidence>
<dbReference type="SMART" id="SM00065">
    <property type="entry name" value="GAF"/>
    <property type="match status" value="1"/>
</dbReference>
<evidence type="ECO:0000256" key="1">
    <source>
        <dbReference type="ARBA" id="ARBA00004651"/>
    </source>
</evidence>
<feature type="domain" description="PAS" evidence="16">
    <location>
        <begin position="256"/>
        <end position="321"/>
    </location>
</feature>
<dbReference type="SMART" id="SM00091">
    <property type="entry name" value="PAS"/>
    <property type="match status" value="1"/>
</dbReference>
<feature type="transmembrane region" description="Helical" evidence="14">
    <location>
        <begin position="214"/>
        <end position="235"/>
    </location>
</feature>
<keyword evidence="8" id="KW-0378">Hydrolase</keyword>
<protein>
    <submittedName>
        <fullName evidence="18">SpoIIE family protein phosphatase</fullName>
    </submittedName>
</protein>
<feature type="region of interest" description="Disordered" evidence="13">
    <location>
        <begin position="1"/>
        <end position="40"/>
    </location>
</feature>
<dbReference type="SUPFAM" id="SSF55785">
    <property type="entry name" value="PYP-like sensor domain (PAS domain)"/>
    <property type="match status" value="1"/>
</dbReference>
<dbReference type="InterPro" id="IPR035965">
    <property type="entry name" value="PAS-like_dom_sf"/>
</dbReference>
<evidence type="ECO:0000256" key="8">
    <source>
        <dbReference type="ARBA" id="ARBA00022801"/>
    </source>
</evidence>
<evidence type="ECO:0000256" key="5">
    <source>
        <dbReference type="ARBA" id="ARBA00022692"/>
    </source>
</evidence>
<keyword evidence="6" id="KW-0547">Nucleotide-binding</keyword>
<sequence>MVRLMGRSGERSPRRPGGPPARHRQDADRSRRGGGARRPAAALRSALSGRSVAGQVFVMNVVIVLLLVVAAAVALVLQVRRDSTVEARNRSVSVAETFANSPGILQALRSPDPTAVLQPRAEAVRKATHVDFVVVINPEGIRYTHPKPDRIGKKFVGNTAPALAGKTVTEEIEGTIGPLVQAIVPVEDPDGRVVGLVSAGITTKNVGGVADRQLPLMLGAAAAGLALATGGTALVSRRLLRQTHGLGPHEMTRMYEHHDAVLHSVREGVLIVGGEGRLLLANDEARRLLTLPADAEGRHVGALGLPSDLAELLASGQSATDEVHLVKDRLLAINQRPTDVRGGPAGSVATLRDSTELRALSGRAETARERLDILYAAGVGIGTSLDVTRTAEELGELAVPRFADYVTVDLFDTVLAGGQPGGVTPLRRAALRGVTEDVPLYPVGRQIRYVDSSPQGGSLRTGRAVLEPRLGEARGWQAQDPERSAQVVEYGVHSLITVPLRAGTLVLGVVSFWRSVKPEPFDEDELALGEELVARAAVSIDNARRYTREHSMAVTLQRSLLPRRLPEQNALDVAYRYLPAQAGVGGDWFDVLPLSGARVALVVGDVVGHGLHAAATMGRLRTAVHNFTALDLPPDELLGLLDELVGRIDQDEAADDSTAPVTGATCLYAIYDSVAGSCVIARAGHPPPALIRPDGTVEFPEVPAGPPLGLGGLPFEMTELHLAEGSRLVLYTDGLVEDRAHDIDVGLEQLRRALETAGETPEETCRTVLDARLPDRPGDDIALLVARTRVLGPDQVAEWDVPNDPAAVGEIRSQVTRRLDEWGLDELAFATELILSELVTNAIRYGGETVHVRMVRDRTLICEVFDSSSTSPHLRYAAMTDEGGRGLFLVAQLAERWGTRYTPAGKVIWAEQPVP</sequence>
<dbReference type="Gene3D" id="3.30.450.40">
    <property type="match status" value="1"/>
</dbReference>
<evidence type="ECO:0000256" key="14">
    <source>
        <dbReference type="SAM" id="Phobius"/>
    </source>
</evidence>
<dbReference type="Pfam" id="PF13581">
    <property type="entry name" value="HATPase_c_2"/>
    <property type="match status" value="1"/>
</dbReference>
<dbReference type="Pfam" id="PF01590">
    <property type="entry name" value="GAF"/>
    <property type="match status" value="1"/>
</dbReference>
<keyword evidence="3" id="KW-0597">Phosphoprotein</keyword>
<evidence type="ECO:0000256" key="11">
    <source>
        <dbReference type="ARBA" id="ARBA00023012"/>
    </source>
</evidence>
<keyword evidence="19" id="KW-1185">Reference proteome</keyword>
<dbReference type="SMART" id="SM00331">
    <property type="entry name" value="PP2C_SIG"/>
    <property type="match status" value="1"/>
</dbReference>
<accession>A0ABV1T4H3</accession>
<comment type="subcellular location">
    <subcellularLocation>
        <location evidence="1">Cell membrane</location>
        <topology evidence="1">Multi-pass membrane protein</topology>
    </subcellularLocation>
</comment>
<dbReference type="CDD" id="cd16936">
    <property type="entry name" value="HATPase_RsbW-like"/>
    <property type="match status" value="1"/>
</dbReference>
<keyword evidence="11" id="KW-0902">Two-component regulatory system</keyword>
<evidence type="ECO:0000256" key="9">
    <source>
        <dbReference type="ARBA" id="ARBA00022840"/>
    </source>
</evidence>
<dbReference type="InterPro" id="IPR036457">
    <property type="entry name" value="PPM-type-like_dom_sf"/>
</dbReference>
<evidence type="ECO:0000256" key="7">
    <source>
        <dbReference type="ARBA" id="ARBA00022777"/>
    </source>
</evidence>
<name>A0ABV1T4H3_9ACTN</name>
<keyword evidence="5 14" id="KW-0812">Transmembrane</keyword>
<dbReference type="SUPFAM" id="SSF103190">
    <property type="entry name" value="Sensory domain-like"/>
    <property type="match status" value="1"/>
</dbReference>
<evidence type="ECO:0000259" key="15">
    <source>
        <dbReference type="SMART" id="SM00065"/>
    </source>
</evidence>
<keyword evidence="2" id="KW-1003">Cell membrane</keyword>
<evidence type="ECO:0000313" key="19">
    <source>
        <dbReference type="Proteomes" id="UP001496720"/>
    </source>
</evidence>
<dbReference type="PANTHER" id="PTHR43156:SF2">
    <property type="entry name" value="STAGE II SPORULATION PROTEIN E"/>
    <property type="match status" value="1"/>
</dbReference>
<dbReference type="Gene3D" id="3.60.40.10">
    <property type="entry name" value="PPM-type phosphatase domain"/>
    <property type="match status" value="1"/>
</dbReference>
<dbReference type="InterPro" id="IPR003594">
    <property type="entry name" value="HATPase_dom"/>
</dbReference>
<organism evidence="18 19">
    <name type="scientific">Streptomyces violaceorubidus</name>
    <dbReference type="NCBI Taxonomy" id="284042"/>
    <lineage>
        <taxon>Bacteria</taxon>
        <taxon>Bacillati</taxon>
        <taxon>Actinomycetota</taxon>
        <taxon>Actinomycetes</taxon>
        <taxon>Kitasatosporales</taxon>
        <taxon>Streptomycetaceae</taxon>
        <taxon>Streptomyces</taxon>
    </lineage>
</organism>
<keyword evidence="9" id="KW-0067">ATP-binding</keyword>
<dbReference type="InterPro" id="IPR036890">
    <property type="entry name" value="HATPase_C_sf"/>
</dbReference>
<dbReference type="PANTHER" id="PTHR43156">
    <property type="entry name" value="STAGE II SPORULATION PROTEIN E-RELATED"/>
    <property type="match status" value="1"/>
</dbReference>